<evidence type="ECO:0000313" key="1">
    <source>
        <dbReference type="EMBL" id="PNX85437.1"/>
    </source>
</evidence>
<dbReference type="AlphaFoldDB" id="A0A2K3M3S2"/>
<dbReference type="EMBL" id="ASHM01048737">
    <property type="protein sequence ID" value="PNX85437.1"/>
    <property type="molecule type" value="Genomic_DNA"/>
</dbReference>
<proteinExistence type="predicted"/>
<reference evidence="1 2" key="1">
    <citation type="journal article" date="2014" name="Am. J. Bot.">
        <title>Genome assembly and annotation for red clover (Trifolium pratense; Fabaceae).</title>
        <authorList>
            <person name="Istvanek J."/>
            <person name="Jaros M."/>
            <person name="Krenek A."/>
            <person name="Repkova J."/>
        </authorList>
    </citation>
    <scope>NUCLEOTIDE SEQUENCE [LARGE SCALE GENOMIC DNA]</scope>
    <source>
        <strain evidence="2">cv. Tatra</strain>
        <tissue evidence="1">Young leaves</tissue>
    </source>
</reference>
<reference evidence="1 2" key="2">
    <citation type="journal article" date="2017" name="Front. Plant Sci.">
        <title>Gene Classification and Mining of Molecular Markers Useful in Red Clover (Trifolium pratense) Breeding.</title>
        <authorList>
            <person name="Istvanek J."/>
            <person name="Dluhosova J."/>
            <person name="Dluhos P."/>
            <person name="Patkova L."/>
            <person name="Nedelnik J."/>
            <person name="Repkova J."/>
        </authorList>
    </citation>
    <scope>NUCLEOTIDE SEQUENCE [LARGE SCALE GENOMIC DNA]</scope>
    <source>
        <strain evidence="2">cv. Tatra</strain>
        <tissue evidence="1">Young leaves</tissue>
    </source>
</reference>
<evidence type="ECO:0000313" key="2">
    <source>
        <dbReference type="Proteomes" id="UP000236291"/>
    </source>
</evidence>
<organism evidence="1 2">
    <name type="scientific">Trifolium pratense</name>
    <name type="common">Red clover</name>
    <dbReference type="NCBI Taxonomy" id="57577"/>
    <lineage>
        <taxon>Eukaryota</taxon>
        <taxon>Viridiplantae</taxon>
        <taxon>Streptophyta</taxon>
        <taxon>Embryophyta</taxon>
        <taxon>Tracheophyta</taxon>
        <taxon>Spermatophyta</taxon>
        <taxon>Magnoliopsida</taxon>
        <taxon>eudicotyledons</taxon>
        <taxon>Gunneridae</taxon>
        <taxon>Pentapetalae</taxon>
        <taxon>rosids</taxon>
        <taxon>fabids</taxon>
        <taxon>Fabales</taxon>
        <taxon>Fabaceae</taxon>
        <taxon>Papilionoideae</taxon>
        <taxon>50 kb inversion clade</taxon>
        <taxon>NPAAA clade</taxon>
        <taxon>Hologalegina</taxon>
        <taxon>IRL clade</taxon>
        <taxon>Trifolieae</taxon>
        <taxon>Trifolium</taxon>
    </lineage>
</organism>
<accession>A0A2K3M3S2</accession>
<sequence length="137" mass="15608">MKEFNLSLLGKWCWGLLKKPDELWYKVLKAKYGIMDGQVSSGGSIASSLWKDINSIRCGNDVGGGSWFRDHVERKIRLGSWWKWVGVAQTLFAWEEELRGECGFALDNIVLHDSLPNSWAWLADPDACYLLKGRIIC</sequence>
<gene>
    <name evidence="1" type="ORF">L195_g041506</name>
</gene>
<comment type="caution">
    <text evidence="1">The sequence shown here is derived from an EMBL/GenBank/DDBJ whole genome shotgun (WGS) entry which is preliminary data.</text>
</comment>
<name>A0A2K3M3S2_TRIPR</name>
<protein>
    <submittedName>
        <fullName evidence="1">Uncharacterized protein</fullName>
    </submittedName>
</protein>
<dbReference type="Proteomes" id="UP000236291">
    <property type="component" value="Unassembled WGS sequence"/>
</dbReference>